<dbReference type="EMBL" id="JAWJWE010000001">
    <property type="protein sequence ID" value="KAK6644313.1"/>
    <property type="molecule type" value="Genomic_DNA"/>
</dbReference>
<gene>
    <name evidence="1" type="ORF">RUM43_000580</name>
</gene>
<accession>A0AAN8SCM7</accession>
<name>A0AAN8SCM7_POLSC</name>
<comment type="caution">
    <text evidence="1">The sequence shown here is derived from an EMBL/GenBank/DDBJ whole genome shotgun (WGS) entry which is preliminary data.</text>
</comment>
<evidence type="ECO:0000313" key="2">
    <source>
        <dbReference type="Proteomes" id="UP001372834"/>
    </source>
</evidence>
<sequence>MASRHAFRDVTAHVQFFQENLFILLFFHIHLISHPSLPLSVRKGSQVLEIWVKPNSDKVSFGVGRGAGGCSNPPRRVGLYGDNLKRQTSKKPRAHAPATELCRFVCTCVCEYVCPYLVYSLTRLDSSGEARLSKRTLTFTVRVKESETNVHHYHQ</sequence>
<dbReference type="Proteomes" id="UP001372834">
    <property type="component" value="Unassembled WGS sequence"/>
</dbReference>
<proteinExistence type="predicted"/>
<reference evidence="1 2" key="1">
    <citation type="submission" date="2023-10" db="EMBL/GenBank/DDBJ databases">
        <title>Genomes of two closely related lineages of the louse Polyplax serrata with different host specificities.</title>
        <authorList>
            <person name="Martinu J."/>
            <person name="Tarabai H."/>
            <person name="Stefka J."/>
            <person name="Hypsa V."/>
        </authorList>
    </citation>
    <scope>NUCLEOTIDE SEQUENCE [LARGE SCALE GENOMIC DNA]</scope>
    <source>
        <strain evidence="1">HR10_N</strain>
    </source>
</reference>
<organism evidence="1 2">
    <name type="scientific">Polyplax serrata</name>
    <name type="common">Common mouse louse</name>
    <dbReference type="NCBI Taxonomy" id="468196"/>
    <lineage>
        <taxon>Eukaryota</taxon>
        <taxon>Metazoa</taxon>
        <taxon>Ecdysozoa</taxon>
        <taxon>Arthropoda</taxon>
        <taxon>Hexapoda</taxon>
        <taxon>Insecta</taxon>
        <taxon>Pterygota</taxon>
        <taxon>Neoptera</taxon>
        <taxon>Paraneoptera</taxon>
        <taxon>Psocodea</taxon>
        <taxon>Troctomorpha</taxon>
        <taxon>Phthiraptera</taxon>
        <taxon>Anoplura</taxon>
        <taxon>Polyplacidae</taxon>
        <taxon>Polyplax</taxon>
    </lineage>
</organism>
<evidence type="ECO:0000313" key="1">
    <source>
        <dbReference type="EMBL" id="KAK6644313.1"/>
    </source>
</evidence>
<dbReference type="AlphaFoldDB" id="A0AAN8SCM7"/>
<protein>
    <submittedName>
        <fullName evidence="1">Uncharacterized protein</fullName>
    </submittedName>
</protein>